<keyword evidence="2 9" id="KW-0813">Transport</keyword>
<feature type="transmembrane region" description="Helical" evidence="9">
    <location>
        <begin position="12"/>
        <end position="37"/>
    </location>
</feature>
<dbReference type="InterPro" id="IPR055348">
    <property type="entry name" value="DctQ"/>
</dbReference>
<evidence type="ECO:0000313" key="11">
    <source>
        <dbReference type="EMBL" id="MCK8779445.1"/>
    </source>
</evidence>
<gene>
    <name evidence="11" type="ORF">M0654_05535</name>
</gene>
<dbReference type="EMBL" id="JALPRY010000007">
    <property type="protein sequence ID" value="MCK8779445.1"/>
    <property type="molecule type" value="Genomic_DNA"/>
</dbReference>
<accession>A0ABT0INL7</accession>
<dbReference type="PANTHER" id="PTHR35011">
    <property type="entry name" value="2,3-DIKETO-L-GULONATE TRAP TRANSPORTER SMALL PERMEASE PROTEIN YIAM"/>
    <property type="match status" value="1"/>
</dbReference>
<keyword evidence="12" id="KW-1185">Reference proteome</keyword>
<evidence type="ECO:0000256" key="8">
    <source>
        <dbReference type="ARBA" id="ARBA00038436"/>
    </source>
</evidence>
<evidence type="ECO:0000313" key="12">
    <source>
        <dbReference type="Proteomes" id="UP001202827"/>
    </source>
</evidence>
<evidence type="ECO:0000256" key="6">
    <source>
        <dbReference type="ARBA" id="ARBA00022989"/>
    </source>
</evidence>
<evidence type="ECO:0000256" key="7">
    <source>
        <dbReference type="ARBA" id="ARBA00023136"/>
    </source>
</evidence>
<name>A0ABT0INL7_9HYPH</name>
<evidence type="ECO:0000256" key="9">
    <source>
        <dbReference type="RuleBase" id="RU369079"/>
    </source>
</evidence>
<evidence type="ECO:0000256" key="2">
    <source>
        <dbReference type="ARBA" id="ARBA00022448"/>
    </source>
</evidence>
<keyword evidence="4 9" id="KW-0997">Cell inner membrane</keyword>
<dbReference type="PANTHER" id="PTHR35011:SF2">
    <property type="entry name" value="2,3-DIKETO-L-GULONATE TRAP TRANSPORTER SMALL PERMEASE PROTEIN YIAM"/>
    <property type="match status" value="1"/>
</dbReference>
<feature type="transmembrane region" description="Helical" evidence="9">
    <location>
        <begin position="123"/>
        <end position="143"/>
    </location>
</feature>
<keyword evidence="7 9" id="KW-0472">Membrane</keyword>
<feature type="transmembrane region" description="Helical" evidence="9">
    <location>
        <begin position="82"/>
        <end position="103"/>
    </location>
</feature>
<comment type="subunit">
    <text evidence="9">The complex comprises the extracytoplasmic solute receptor protein and the two transmembrane proteins.</text>
</comment>
<comment type="function">
    <text evidence="9">Part of the tripartite ATP-independent periplasmic (TRAP) transport system.</text>
</comment>
<comment type="similarity">
    <text evidence="8 9">Belongs to the TRAP transporter small permease family.</text>
</comment>
<comment type="caution">
    <text evidence="11">The sequence shown here is derived from an EMBL/GenBank/DDBJ whole genome shotgun (WGS) entry which is preliminary data.</text>
</comment>
<feature type="transmembrane region" description="Helical" evidence="9">
    <location>
        <begin position="43"/>
        <end position="61"/>
    </location>
</feature>
<evidence type="ECO:0000256" key="4">
    <source>
        <dbReference type="ARBA" id="ARBA00022519"/>
    </source>
</evidence>
<comment type="subcellular location">
    <subcellularLocation>
        <location evidence="1 9">Cell inner membrane</location>
        <topology evidence="1 9">Multi-pass membrane protein</topology>
    </subcellularLocation>
</comment>
<dbReference type="Proteomes" id="UP001202827">
    <property type="component" value="Unassembled WGS sequence"/>
</dbReference>
<protein>
    <recommendedName>
        <fullName evidence="9">TRAP transporter small permease protein</fullName>
    </recommendedName>
</protein>
<evidence type="ECO:0000259" key="10">
    <source>
        <dbReference type="Pfam" id="PF04290"/>
    </source>
</evidence>
<keyword evidence="3" id="KW-1003">Cell membrane</keyword>
<proteinExistence type="inferred from homology"/>
<dbReference type="Pfam" id="PF04290">
    <property type="entry name" value="DctQ"/>
    <property type="match status" value="1"/>
</dbReference>
<sequence>MNQLTRGVEVMAGLCLAIVTVVIFASAIGRYLFAYPIPDSFDIARLLLGITVMWGFAVLGFSGRHITVDLLAEAVRPAFRRAIDVFAQAVLLLFSVLLAWKIFSRLASAYASHEATFDLRLPVWPFIGIIWIGALMAVAMAMLRFGMLAAGRQASPISPSENIHD</sequence>
<reference evidence="11 12" key="1">
    <citation type="submission" date="2022-04" db="EMBL/GenBank/DDBJ databases">
        <title>Rhizobium coralii sp. nov., isolated from coral Turbinaria peltata.</title>
        <authorList>
            <person name="Sun H."/>
        </authorList>
    </citation>
    <scope>NUCLEOTIDE SEQUENCE [LARGE SCALE GENOMIC DNA]</scope>
    <source>
        <strain evidence="11 12">NTR19</strain>
    </source>
</reference>
<organism evidence="11 12">
    <name type="scientific">Neorhizobium turbinariae</name>
    <dbReference type="NCBI Taxonomy" id="2937795"/>
    <lineage>
        <taxon>Bacteria</taxon>
        <taxon>Pseudomonadati</taxon>
        <taxon>Pseudomonadota</taxon>
        <taxon>Alphaproteobacteria</taxon>
        <taxon>Hyphomicrobiales</taxon>
        <taxon>Rhizobiaceae</taxon>
        <taxon>Rhizobium/Agrobacterium group</taxon>
        <taxon>Neorhizobium</taxon>
    </lineage>
</organism>
<dbReference type="InterPro" id="IPR007387">
    <property type="entry name" value="TRAP_DctQ"/>
</dbReference>
<feature type="domain" description="Tripartite ATP-independent periplasmic transporters DctQ component" evidence="10">
    <location>
        <begin position="20"/>
        <end position="143"/>
    </location>
</feature>
<evidence type="ECO:0000256" key="3">
    <source>
        <dbReference type="ARBA" id="ARBA00022475"/>
    </source>
</evidence>
<keyword evidence="6 9" id="KW-1133">Transmembrane helix</keyword>
<evidence type="ECO:0000256" key="1">
    <source>
        <dbReference type="ARBA" id="ARBA00004429"/>
    </source>
</evidence>
<dbReference type="RefSeq" id="WP_248682183.1">
    <property type="nucleotide sequence ID" value="NZ_JALPRY010000007.1"/>
</dbReference>
<evidence type="ECO:0000256" key="5">
    <source>
        <dbReference type="ARBA" id="ARBA00022692"/>
    </source>
</evidence>
<keyword evidence="5 9" id="KW-0812">Transmembrane</keyword>